<dbReference type="InterPro" id="IPR020339">
    <property type="entry name" value="C20orf85-like"/>
</dbReference>
<dbReference type="PANTHER" id="PTHR31909">
    <property type="entry name" value="CHROMOSOME 20 ORF85 FAMILY MEMBER"/>
    <property type="match status" value="1"/>
</dbReference>
<organism evidence="2 3">
    <name type="scientific">Candidula unifasciata</name>
    <dbReference type="NCBI Taxonomy" id="100452"/>
    <lineage>
        <taxon>Eukaryota</taxon>
        <taxon>Metazoa</taxon>
        <taxon>Spiralia</taxon>
        <taxon>Lophotrochozoa</taxon>
        <taxon>Mollusca</taxon>
        <taxon>Gastropoda</taxon>
        <taxon>Heterobranchia</taxon>
        <taxon>Euthyneura</taxon>
        <taxon>Panpulmonata</taxon>
        <taxon>Eupulmonata</taxon>
        <taxon>Stylommatophora</taxon>
        <taxon>Helicina</taxon>
        <taxon>Helicoidea</taxon>
        <taxon>Geomitridae</taxon>
        <taxon>Candidula</taxon>
    </lineage>
</organism>
<keyword evidence="3" id="KW-1185">Reference proteome</keyword>
<reference evidence="2" key="1">
    <citation type="submission" date="2021-04" db="EMBL/GenBank/DDBJ databases">
        <authorList>
            <consortium name="Molecular Ecology Group"/>
        </authorList>
    </citation>
    <scope>NUCLEOTIDE SEQUENCE</scope>
</reference>
<dbReference type="Proteomes" id="UP000678393">
    <property type="component" value="Unassembled WGS sequence"/>
</dbReference>
<dbReference type="EMBL" id="CAJHNH020000509">
    <property type="protein sequence ID" value="CAG5118176.1"/>
    <property type="molecule type" value="Genomic_DNA"/>
</dbReference>
<evidence type="ECO:0000313" key="3">
    <source>
        <dbReference type="Proteomes" id="UP000678393"/>
    </source>
</evidence>
<sequence length="147" mass="16980">MSNQTSGMLFSYVNRSQYHESCVPKNVTQTVEPADAGKAQKSLDRVNFDPVSQDVIWRQTLQAERRCLKDWEENWGFLTAYDAKGRVRERQPLPERSNMFSNDVPNTSSGNYGNRLTTDLGSTMSTLEKRFFSQHRKRHLPSEMLCL</sequence>
<feature type="compositionally biased region" description="Polar residues" evidence="1">
    <location>
        <begin position="98"/>
        <end position="117"/>
    </location>
</feature>
<dbReference type="AlphaFoldDB" id="A0A8S3YVA2"/>
<dbReference type="OrthoDB" id="9972212at2759"/>
<dbReference type="PANTHER" id="PTHR31909:SF2">
    <property type="entry name" value="RIKEN CDNA 2410004P03 GENE"/>
    <property type="match status" value="1"/>
</dbReference>
<comment type="caution">
    <text evidence="2">The sequence shown here is derived from an EMBL/GenBank/DDBJ whole genome shotgun (WGS) entry which is preliminary data.</text>
</comment>
<feature type="region of interest" description="Disordered" evidence="1">
    <location>
        <begin position="89"/>
        <end position="117"/>
    </location>
</feature>
<evidence type="ECO:0000313" key="2">
    <source>
        <dbReference type="EMBL" id="CAG5118176.1"/>
    </source>
</evidence>
<name>A0A8S3YVA2_9EUPU</name>
<gene>
    <name evidence="2" type="ORF">CUNI_LOCUS3734</name>
</gene>
<evidence type="ECO:0000256" key="1">
    <source>
        <dbReference type="SAM" id="MobiDB-lite"/>
    </source>
</evidence>
<dbReference type="Pfam" id="PF14945">
    <property type="entry name" value="LLC1"/>
    <property type="match status" value="1"/>
</dbReference>
<accession>A0A8S3YVA2</accession>
<proteinExistence type="predicted"/>
<protein>
    <submittedName>
        <fullName evidence="2">Uncharacterized protein</fullName>
    </submittedName>
</protein>